<keyword evidence="10" id="KW-0966">Cell projection</keyword>
<evidence type="ECO:0000256" key="7">
    <source>
        <dbReference type="PROSITE-ProRule" id="PRU00473"/>
    </source>
</evidence>
<dbReference type="InterPro" id="IPR050330">
    <property type="entry name" value="Bact_OuterMem_StrucFunc"/>
</dbReference>
<evidence type="ECO:0000256" key="4">
    <source>
        <dbReference type="ARBA" id="ARBA00022692"/>
    </source>
</evidence>
<dbReference type="Proteomes" id="UP000294829">
    <property type="component" value="Unassembled WGS sequence"/>
</dbReference>
<dbReference type="GO" id="GO:0005886">
    <property type="term" value="C:plasma membrane"/>
    <property type="evidence" value="ECO:0007669"/>
    <property type="project" value="UniProtKB-SubCell"/>
</dbReference>
<dbReference type="InterPro" id="IPR036737">
    <property type="entry name" value="OmpA-like_sf"/>
</dbReference>
<keyword evidence="6 7" id="KW-0472">Membrane</keyword>
<reference evidence="10 11" key="1">
    <citation type="submission" date="2019-03" db="EMBL/GenBank/DDBJ databases">
        <title>Sapientia aquatica gen. nov., sp. nov., isolated from a crater lake.</title>
        <authorList>
            <person name="Felfoldi T."/>
            <person name="Szabo A."/>
            <person name="Toth E."/>
            <person name="Schumann P."/>
            <person name="Keki Z."/>
            <person name="Marialigeti K."/>
            <person name="Mathe I."/>
        </authorList>
    </citation>
    <scope>NUCLEOTIDE SEQUENCE [LARGE SCALE GENOMIC DNA]</scope>
    <source>
        <strain evidence="10 11">SA-152</strain>
    </source>
</reference>
<keyword evidence="5 8" id="KW-1133">Transmembrane helix</keyword>
<dbReference type="NCBIfam" id="NF006541">
    <property type="entry name" value="PRK09038.1"/>
    <property type="match status" value="1"/>
</dbReference>
<accession>A0A4R5W5I8</accession>
<feature type="domain" description="OmpA-like" evidence="9">
    <location>
        <begin position="131"/>
        <end position="251"/>
    </location>
</feature>
<keyword evidence="10" id="KW-0969">Cilium</keyword>
<evidence type="ECO:0000256" key="2">
    <source>
        <dbReference type="ARBA" id="ARBA00008914"/>
    </source>
</evidence>
<comment type="similarity">
    <text evidence="2">Belongs to the MotB family.</text>
</comment>
<evidence type="ECO:0000313" key="11">
    <source>
        <dbReference type="Proteomes" id="UP000294829"/>
    </source>
</evidence>
<dbReference type="PROSITE" id="PS51123">
    <property type="entry name" value="OMPA_2"/>
    <property type="match status" value="1"/>
</dbReference>
<evidence type="ECO:0000256" key="8">
    <source>
        <dbReference type="SAM" id="Phobius"/>
    </source>
</evidence>
<sequence length="268" mass="28956">MSKRKPIEEPTNHERWLVSYADFITLLFAFFVVMYSLSSLNEGKYRIMSDSVNVAFGKFKALSENQEDSITKLTSGNGGGVGPGASIVPKKAPDEVKLKQEREKMTNLAQGVLKSLAPLIREGKVRVTQNSRGVSIDINASLLFPPGEAKLTAQSNEALVAIASVLAGDSHDIQVEGHTDNLPIKTGNFPSNWELSAVRAGSVVRLFMDNGIAESRLTAIGQGAKIPVDNNDTPEGRARNRRVNITILSMLPDKQTEVPLTNGDATAP</sequence>
<dbReference type="AlphaFoldDB" id="A0A4R5W5I8"/>
<comment type="caution">
    <text evidence="10">The sequence shown here is derived from an EMBL/GenBank/DDBJ whole genome shotgun (WGS) entry which is preliminary data.</text>
</comment>
<dbReference type="Pfam" id="PF00691">
    <property type="entry name" value="OmpA"/>
    <property type="match status" value="1"/>
</dbReference>
<dbReference type="CDD" id="cd07185">
    <property type="entry name" value="OmpA_C-like"/>
    <property type="match status" value="1"/>
</dbReference>
<dbReference type="RefSeq" id="WP_133324847.1">
    <property type="nucleotide sequence ID" value="NZ_SMYL01000001.1"/>
</dbReference>
<dbReference type="InterPro" id="IPR025713">
    <property type="entry name" value="MotB-like_N_dom"/>
</dbReference>
<proteinExistence type="inferred from homology"/>
<keyword evidence="10" id="KW-0282">Flagellum</keyword>
<dbReference type="PANTHER" id="PTHR30329:SF20">
    <property type="entry name" value="EXPORTED PROTEIN"/>
    <property type="match status" value="1"/>
</dbReference>
<evidence type="ECO:0000256" key="1">
    <source>
        <dbReference type="ARBA" id="ARBA00004162"/>
    </source>
</evidence>
<dbReference type="EMBL" id="SMYL01000001">
    <property type="protein sequence ID" value="TDK68307.1"/>
    <property type="molecule type" value="Genomic_DNA"/>
</dbReference>
<dbReference type="Gene3D" id="3.30.1330.60">
    <property type="entry name" value="OmpA-like domain"/>
    <property type="match status" value="1"/>
</dbReference>
<dbReference type="OrthoDB" id="9815217at2"/>
<keyword evidence="11" id="KW-1185">Reference proteome</keyword>
<keyword evidence="3" id="KW-1003">Cell membrane</keyword>
<evidence type="ECO:0000256" key="3">
    <source>
        <dbReference type="ARBA" id="ARBA00022475"/>
    </source>
</evidence>
<evidence type="ECO:0000256" key="5">
    <source>
        <dbReference type="ARBA" id="ARBA00022989"/>
    </source>
</evidence>
<dbReference type="InterPro" id="IPR006665">
    <property type="entry name" value="OmpA-like"/>
</dbReference>
<feature type="transmembrane region" description="Helical" evidence="8">
    <location>
        <begin position="20"/>
        <end position="38"/>
    </location>
</feature>
<organism evidence="10 11">
    <name type="scientific">Sapientia aquatica</name>
    <dbReference type="NCBI Taxonomy" id="1549640"/>
    <lineage>
        <taxon>Bacteria</taxon>
        <taxon>Pseudomonadati</taxon>
        <taxon>Pseudomonadota</taxon>
        <taxon>Betaproteobacteria</taxon>
        <taxon>Burkholderiales</taxon>
        <taxon>Oxalobacteraceae</taxon>
        <taxon>Sapientia</taxon>
    </lineage>
</organism>
<name>A0A4R5W5I8_9BURK</name>
<comment type="subcellular location">
    <subcellularLocation>
        <location evidence="1">Cell membrane</location>
        <topology evidence="1">Single-pass membrane protein</topology>
    </subcellularLocation>
</comment>
<evidence type="ECO:0000259" key="9">
    <source>
        <dbReference type="PROSITE" id="PS51123"/>
    </source>
</evidence>
<evidence type="ECO:0000313" key="10">
    <source>
        <dbReference type="EMBL" id="TDK68307.1"/>
    </source>
</evidence>
<dbReference type="Pfam" id="PF13677">
    <property type="entry name" value="MotB_plug"/>
    <property type="match status" value="1"/>
</dbReference>
<gene>
    <name evidence="10" type="primary">motD</name>
    <name evidence="10" type="ORF">E2I14_01840</name>
</gene>
<dbReference type="PANTHER" id="PTHR30329">
    <property type="entry name" value="STATOR ELEMENT OF FLAGELLAR MOTOR COMPLEX"/>
    <property type="match status" value="1"/>
</dbReference>
<evidence type="ECO:0000256" key="6">
    <source>
        <dbReference type="ARBA" id="ARBA00023136"/>
    </source>
</evidence>
<dbReference type="SUPFAM" id="SSF103088">
    <property type="entry name" value="OmpA-like"/>
    <property type="match status" value="1"/>
</dbReference>
<protein>
    <submittedName>
        <fullName evidence="10">Flagellar motor protein MotD</fullName>
    </submittedName>
</protein>
<keyword evidence="4 8" id="KW-0812">Transmembrane</keyword>